<accession>A0ACD4ZZ97</accession>
<sequence>MSERDPVRRLAPQGLLKRRRHEAVETMAPSQQEPSADYRARRLPVSPLPAALLPLPRGFDLTPEAAAGQADSTRDSTRRAN</sequence>
<keyword evidence="2" id="KW-1185">Reference proteome</keyword>
<keyword evidence="1" id="KW-0614">Plasmid</keyword>
<name>A0ACD4ZZ97_9ACTN</name>
<dbReference type="EMBL" id="CP109110">
    <property type="protein sequence ID" value="WSC03580.1"/>
    <property type="molecule type" value="Genomic_DNA"/>
</dbReference>
<dbReference type="Proteomes" id="UP001348369">
    <property type="component" value="Plasmid unnamed1"/>
</dbReference>
<organism evidence="1 2">
    <name type="scientific">Streptomyces scopuliridis</name>
    <dbReference type="NCBI Taxonomy" id="452529"/>
    <lineage>
        <taxon>Bacteria</taxon>
        <taxon>Bacillati</taxon>
        <taxon>Actinomycetota</taxon>
        <taxon>Actinomycetes</taxon>
        <taxon>Kitasatosporales</taxon>
        <taxon>Streptomycetaceae</taxon>
        <taxon>Streptomyces</taxon>
    </lineage>
</organism>
<gene>
    <name evidence="1" type="ORF">OG835_42245</name>
</gene>
<proteinExistence type="predicted"/>
<reference evidence="1" key="1">
    <citation type="submission" date="2022-10" db="EMBL/GenBank/DDBJ databases">
        <title>The complete genomes of actinobacterial strains from the NBC collection.</title>
        <authorList>
            <person name="Joergensen T.S."/>
            <person name="Alvarez Arevalo M."/>
            <person name="Sterndorff E.B."/>
            <person name="Faurdal D."/>
            <person name="Vuksanovic O."/>
            <person name="Mourched A.-S."/>
            <person name="Charusanti P."/>
            <person name="Shaw S."/>
            <person name="Blin K."/>
            <person name="Weber T."/>
        </authorList>
    </citation>
    <scope>NUCLEOTIDE SEQUENCE</scope>
    <source>
        <strain evidence="1">NBC 01771</strain>
    </source>
</reference>
<evidence type="ECO:0000313" key="2">
    <source>
        <dbReference type="Proteomes" id="UP001348369"/>
    </source>
</evidence>
<evidence type="ECO:0000313" key="1">
    <source>
        <dbReference type="EMBL" id="WSC03580.1"/>
    </source>
</evidence>
<geneLocation type="plasmid" evidence="1 2">
    <name>unnamed1</name>
</geneLocation>
<protein>
    <submittedName>
        <fullName evidence="1">Uncharacterized protein</fullName>
    </submittedName>
</protein>